<keyword evidence="2" id="KW-1185">Reference proteome</keyword>
<evidence type="ECO:0000313" key="2">
    <source>
        <dbReference type="Proteomes" id="UP001603857"/>
    </source>
</evidence>
<protein>
    <submittedName>
        <fullName evidence="1">Uncharacterized protein</fullName>
    </submittedName>
</protein>
<dbReference type="EMBL" id="JBGMDY010000009">
    <property type="protein sequence ID" value="KAL2322509.1"/>
    <property type="molecule type" value="Genomic_DNA"/>
</dbReference>
<evidence type="ECO:0000313" key="1">
    <source>
        <dbReference type="EMBL" id="KAL2322509.1"/>
    </source>
</evidence>
<proteinExistence type="predicted"/>
<dbReference type="Proteomes" id="UP001603857">
    <property type="component" value="Unassembled WGS sequence"/>
</dbReference>
<reference evidence="1 2" key="1">
    <citation type="submission" date="2024-08" db="EMBL/GenBank/DDBJ databases">
        <title>Insights into the chromosomal genome structure of Flemingia macrophylla.</title>
        <authorList>
            <person name="Ding Y."/>
            <person name="Zhao Y."/>
            <person name="Bi W."/>
            <person name="Wu M."/>
            <person name="Zhao G."/>
            <person name="Gong Y."/>
            <person name="Li W."/>
            <person name="Zhang P."/>
        </authorList>
    </citation>
    <scope>NUCLEOTIDE SEQUENCE [LARGE SCALE GENOMIC DNA]</scope>
    <source>
        <strain evidence="1">DYQJB</strain>
        <tissue evidence="1">Leaf</tissue>
    </source>
</reference>
<dbReference type="AlphaFoldDB" id="A0ABD1LG53"/>
<sequence length="62" mass="6794">MGIVNFLDSSLTLHFRGPVLISSDKSSASKTALFNSMSSALDIIDLLLFCITEHEIKCEHVP</sequence>
<organism evidence="1 2">
    <name type="scientific">Flemingia macrophylla</name>
    <dbReference type="NCBI Taxonomy" id="520843"/>
    <lineage>
        <taxon>Eukaryota</taxon>
        <taxon>Viridiplantae</taxon>
        <taxon>Streptophyta</taxon>
        <taxon>Embryophyta</taxon>
        <taxon>Tracheophyta</taxon>
        <taxon>Spermatophyta</taxon>
        <taxon>Magnoliopsida</taxon>
        <taxon>eudicotyledons</taxon>
        <taxon>Gunneridae</taxon>
        <taxon>Pentapetalae</taxon>
        <taxon>rosids</taxon>
        <taxon>fabids</taxon>
        <taxon>Fabales</taxon>
        <taxon>Fabaceae</taxon>
        <taxon>Papilionoideae</taxon>
        <taxon>50 kb inversion clade</taxon>
        <taxon>NPAAA clade</taxon>
        <taxon>indigoferoid/millettioid clade</taxon>
        <taxon>Phaseoleae</taxon>
        <taxon>Flemingia</taxon>
    </lineage>
</organism>
<accession>A0ABD1LG53</accession>
<name>A0ABD1LG53_9FABA</name>
<gene>
    <name evidence="1" type="ORF">Fmac_026888</name>
</gene>
<comment type="caution">
    <text evidence="1">The sequence shown here is derived from an EMBL/GenBank/DDBJ whole genome shotgun (WGS) entry which is preliminary data.</text>
</comment>